<accession>A0A1Q9EJJ5</accession>
<evidence type="ECO:0000256" key="1">
    <source>
        <dbReference type="SAM" id="MobiDB-lite"/>
    </source>
</evidence>
<organism evidence="3 4">
    <name type="scientific">Symbiodinium microadriaticum</name>
    <name type="common">Dinoflagellate</name>
    <name type="synonym">Zooxanthella microadriatica</name>
    <dbReference type="NCBI Taxonomy" id="2951"/>
    <lineage>
        <taxon>Eukaryota</taxon>
        <taxon>Sar</taxon>
        <taxon>Alveolata</taxon>
        <taxon>Dinophyceae</taxon>
        <taxon>Suessiales</taxon>
        <taxon>Symbiodiniaceae</taxon>
        <taxon>Symbiodinium</taxon>
    </lineage>
</organism>
<keyword evidence="4" id="KW-1185">Reference proteome</keyword>
<protein>
    <submittedName>
        <fullName evidence="3">Uncharacterized protein</fullName>
    </submittedName>
</protein>
<feature type="region of interest" description="Disordered" evidence="1">
    <location>
        <begin position="331"/>
        <end position="389"/>
    </location>
</feature>
<comment type="caution">
    <text evidence="3">The sequence shown here is derived from an EMBL/GenBank/DDBJ whole genome shotgun (WGS) entry which is preliminary data.</text>
</comment>
<reference evidence="3 4" key="1">
    <citation type="submission" date="2016-02" db="EMBL/GenBank/DDBJ databases">
        <title>Genome analysis of coral dinoflagellate symbionts highlights evolutionary adaptations to a symbiotic lifestyle.</title>
        <authorList>
            <person name="Aranda M."/>
            <person name="Li Y."/>
            <person name="Liew Y.J."/>
            <person name="Baumgarten S."/>
            <person name="Simakov O."/>
            <person name="Wilson M."/>
            <person name="Piel J."/>
            <person name="Ashoor H."/>
            <person name="Bougouffa S."/>
            <person name="Bajic V.B."/>
            <person name="Ryu T."/>
            <person name="Ravasi T."/>
            <person name="Bayer T."/>
            <person name="Micklem G."/>
            <person name="Kim H."/>
            <person name="Bhak J."/>
            <person name="Lajeunesse T.C."/>
            <person name="Voolstra C.R."/>
        </authorList>
    </citation>
    <scope>NUCLEOTIDE SEQUENCE [LARGE SCALE GENOMIC DNA]</scope>
    <source>
        <strain evidence="3 4">CCMP2467</strain>
    </source>
</reference>
<proteinExistence type="predicted"/>
<dbReference type="OrthoDB" id="444038at2759"/>
<dbReference type="AlphaFoldDB" id="A0A1Q9EJJ5"/>
<feature type="transmembrane region" description="Helical" evidence="2">
    <location>
        <begin position="526"/>
        <end position="546"/>
    </location>
</feature>
<keyword evidence="2" id="KW-1133">Transmembrane helix</keyword>
<feature type="transmembrane region" description="Helical" evidence="2">
    <location>
        <begin position="293"/>
        <end position="312"/>
    </location>
</feature>
<dbReference type="Proteomes" id="UP000186817">
    <property type="component" value="Unassembled WGS sequence"/>
</dbReference>
<evidence type="ECO:0000313" key="3">
    <source>
        <dbReference type="EMBL" id="OLQ07609.1"/>
    </source>
</evidence>
<feature type="transmembrane region" description="Helical" evidence="2">
    <location>
        <begin position="249"/>
        <end position="268"/>
    </location>
</feature>
<name>A0A1Q9EJJ5_SYMMI</name>
<feature type="transmembrane region" description="Helical" evidence="2">
    <location>
        <begin position="217"/>
        <end position="237"/>
    </location>
</feature>
<feature type="region of interest" description="Disordered" evidence="1">
    <location>
        <begin position="150"/>
        <end position="179"/>
    </location>
</feature>
<dbReference type="EMBL" id="LSRX01000135">
    <property type="protein sequence ID" value="OLQ07609.1"/>
    <property type="molecule type" value="Genomic_DNA"/>
</dbReference>
<evidence type="ECO:0000313" key="4">
    <source>
        <dbReference type="Proteomes" id="UP000186817"/>
    </source>
</evidence>
<feature type="compositionally biased region" description="Low complexity" evidence="1">
    <location>
        <begin position="150"/>
        <end position="177"/>
    </location>
</feature>
<feature type="compositionally biased region" description="Low complexity" evidence="1">
    <location>
        <begin position="369"/>
        <end position="389"/>
    </location>
</feature>
<gene>
    <name evidence="3" type="ORF">AK812_SmicGene8962</name>
</gene>
<keyword evidence="2" id="KW-0472">Membrane</keyword>
<sequence>MRAARTRMLPELFSLEARVLAAAHVRVADAKKLSAVVGFVALPARRLLAVVGSPPQCWAVHRVCWQVLLRLQASAIGPGVSLHDVSPDSTRNMSELAVNDRGLPVLQFTPTTCICEKSNTMSTVPEMEWPQPKGLPTIFAPGQAPRVAAAKGAGAAPSKAAQEAPKAAPKAPQAAPKKVLRGGDVPDRIIVRCPGAGEKALRVSNLLASATDVLPPWAGPVLAVLAVSSILAVLGLYRDPSSGICSTVVPGLAALVLLVTVLVCLLLYRPCWPPNCWLPSVSEVVNRSPSRTMFRSGMLLAALLLLLSNWLYGQLVLTQILDGPIQLPPSAPDDGAVLEDEDLPETSPKDKVPPEVVQSAESESEVEEALNASAESGGNESENSTVVKQPRIPSPSLLRSSLLYGYVAPAALAAQAIFFSGRWLPTILHVIAALAFALASSQHTSGSGLLLTSPRGRPYADLMGELHVVAQARQMMADFAPIIAMGVPVTAQVFNTSRLGQQRGSLTAMGFLETSGILLSLRALQWGMILTYALFVGSYVVDFWVLSQAGMTGEEELV</sequence>
<evidence type="ECO:0000256" key="2">
    <source>
        <dbReference type="SAM" id="Phobius"/>
    </source>
</evidence>
<keyword evidence="2" id="KW-0812">Transmembrane</keyword>